<feature type="binding site" evidence="5">
    <location>
        <position position="148"/>
    </location>
    <ligand>
        <name>S-adenosyl-L-methionine</name>
        <dbReference type="ChEBI" id="CHEBI:59789"/>
    </ligand>
</feature>
<evidence type="ECO:0000256" key="5">
    <source>
        <dbReference type="PIRSR" id="PIRSR037350-1"/>
    </source>
</evidence>
<dbReference type="InterPro" id="IPR017182">
    <property type="entry name" value="METTL16/PsiM"/>
</dbReference>
<name>A0A4S4KML6_9APHY</name>
<organism evidence="6 7">
    <name type="scientific">Hermanssonia centrifuga</name>
    <dbReference type="NCBI Taxonomy" id="98765"/>
    <lineage>
        <taxon>Eukaryota</taxon>
        <taxon>Fungi</taxon>
        <taxon>Dikarya</taxon>
        <taxon>Basidiomycota</taxon>
        <taxon>Agaricomycotina</taxon>
        <taxon>Agaricomycetes</taxon>
        <taxon>Polyporales</taxon>
        <taxon>Meruliaceae</taxon>
        <taxon>Hermanssonia</taxon>
    </lineage>
</organism>
<dbReference type="PANTHER" id="PTHR13393">
    <property type="entry name" value="SAM-DEPENDENT METHYLTRANSFERASE"/>
    <property type="match status" value="1"/>
</dbReference>
<dbReference type="CDD" id="cd02440">
    <property type="entry name" value="AdoMet_MTases"/>
    <property type="match status" value="1"/>
</dbReference>
<proteinExistence type="inferred from homology"/>
<reference evidence="6 7" key="1">
    <citation type="submission" date="2019-02" db="EMBL/GenBank/DDBJ databases">
        <title>Genome sequencing of the rare red list fungi Phlebia centrifuga.</title>
        <authorList>
            <person name="Buettner E."/>
            <person name="Kellner H."/>
        </authorList>
    </citation>
    <scope>NUCLEOTIDE SEQUENCE [LARGE SCALE GENOMIC DNA]</scope>
    <source>
        <strain evidence="6 7">DSM 108282</strain>
    </source>
</reference>
<keyword evidence="4 5" id="KW-0949">S-adenosyl-L-methionine</keyword>
<evidence type="ECO:0000313" key="7">
    <source>
        <dbReference type="Proteomes" id="UP000309038"/>
    </source>
</evidence>
<keyword evidence="3" id="KW-0808">Transferase</keyword>
<dbReference type="PANTHER" id="PTHR13393:SF0">
    <property type="entry name" value="RNA N6-ADENOSINE-METHYLTRANSFERASE METTL16"/>
    <property type="match status" value="1"/>
</dbReference>
<sequence length="245" mass="27654">MDQLSTFKIPLRKEALLYRDFKLSLIIPEDRLCPPIPNRLNYILWLQDILDWSLLSDSNYEDLPVRGLDVGTGASAIYPLLGCKERAQWHFVATDIDEQSLNYARLNVRQNGLEDRIRLLQVDPSDSILQTVATASSADIPFDFTMCNPPFYGSREEVFRSADAKELGPSAVCTGTDNEMITDGGEAKFVAKMVKESKHLKTRCRWYTSMLGKLASIVDIAALLHEEKVDFHLAIRDGVLTWGLD</sequence>
<comment type="caution">
    <text evidence="6">The sequence shown here is derived from an EMBL/GenBank/DDBJ whole genome shotgun (WGS) entry which is preliminary data.</text>
</comment>
<feature type="binding site" evidence="5">
    <location>
        <position position="95"/>
    </location>
    <ligand>
        <name>S-adenosyl-L-methionine</name>
        <dbReference type="ChEBI" id="CHEBI:59789"/>
    </ligand>
</feature>
<dbReference type="EMBL" id="SGPJ01000077">
    <property type="protein sequence ID" value="THG99523.1"/>
    <property type="molecule type" value="Genomic_DNA"/>
</dbReference>
<dbReference type="InterPro" id="IPR029063">
    <property type="entry name" value="SAM-dependent_MTases_sf"/>
</dbReference>
<evidence type="ECO:0000256" key="2">
    <source>
        <dbReference type="ARBA" id="ARBA00022603"/>
    </source>
</evidence>
<evidence type="ECO:0000256" key="3">
    <source>
        <dbReference type="ARBA" id="ARBA00022679"/>
    </source>
</evidence>
<evidence type="ECO:0000256" key="1">
    <source>
        <dbReference type="ARBA" id="ARBA00005878"/>
    </source>
</evidence>
<accession>A0A4S4KML6</accession>
<gene>
    <name evidence="6" type="ORF">EW026_g2850</name>
</gene>
<feature type="binding site" evidence="5">
    <location>
        <position position="71"/>
    </location>
    <ligand>
        <name>S-adenosyl-L-methionine</name>
        <dbReference type="ChEBI" id="CHEBI:59789"/>
    </ligand>
</feature>
<protein>
    <submittedName>
        <fullName evidence="6">Uncharacterized protein</fullName>
    </submittedName>
</protein>
<dbReference type="PIRSF" id="PIRSF037350">
    <property type="entry name" value="Mtase_ZK1128_prd"/>
    <property type="match status" value="1"/>
</dbReference>
<dbReference type="GO" id="GO:0070475">
    <property type="term" value="P:rRNA base methylation"/>
    <property type="evidence" value="ECO:0007669"/>
    <property type="project" value="TreeGrafter"/>
</dbReference>
<evidence type="ECO:0000313" key="6">
    <source>
        <dbReference type="EMBL" id="THG99523.1"/>
    </source>
</evidence>
<feature type="binding site" evidence="5">
    <location>
        <position position="39"/>
    </location>
    <ligand>
        <name>S-adenosyl-L-methionine</name>
        <dbReference type="ChEBI" id="CHEBI:59789"/>
    </ligand>
</feature>
<dbReference type="InterPro" id="IPR010286">
    <property type="entry name" value="METTL16/RlmF"/>
</dbReference>
<dbReference type="GO" id="GO:0008168">
    <property type="term" value="F:methyltransferase activity"/>
    <property type="evidence" value="ECO:0007669"/>
    <property type="project" value="UniProtKB-KW"/>
</dbReference>
<dbReference type="AlphaFoldDB" id="A0A4S4KML6"/>
<dbReference type="GO" id="GO:0005634">
    <property type="term" value="C:nucleus"/>
    <property type="evidence" value="ECO:0007669"/>
    <property type="project" value="TreeGrafter"/>
</dbReference>
<evidence type="ECO:0000256" key="4">
    <source>
        <dbReference type="ARBA" id="ARBA00022691"/>
    </source>
</evidence>
<dbReference type="Proteomes" id="UP000309038">
    <property type="component" value="Unassembled WGS sequence"/>
</dbReference>
<dbReference type="Gene3D" id="3.40.50.150">
    <property type="entry name" value="Vaccinia Virus protein VP39"/>
    <property type="match status" value="1"/>
</dbReference>
<dbReference type="Pfam" id="PF05971">
    <property type="entry name" value="Methyltransf_10"/>
    <property type="match status" value="1"/>
</dbReference>
<keyword evidence="7" id="KW-1185">Reference proteome</keyword>
<dbReference type="SUPFAM" id="SSF53335">
    <property type="entry name" value="S-adenosyl-L-methionine-dependent methyltransferases"/>
    <property type="match status" value="1"/>
</dbReference>
<keyword evidence="2" id="KW-0489">Methyltransferase</keyword>
<comment type="similarity">
    <text evidence="1">Belongs to the methyltransferase superfamily. METTL16/RlmF family.</text>
</comment>